<dbReference type="SMART" id="SM01349">
    <property type="entry name" value="TOG"/>
    <property type="match status" value="1"/>
</dbReference>
<dbReference type="EMBL" id="CP000588">
    <property type="protein sequence ID" value="ABO97706.1"/>
    <property type="molecule type" value="Genomic_DNA"/>
</dbReference>
<dbReference type="InterPro" id="IPR034085">
    <property type="entry name" value="TOG"/>
</dbReference>
<dbReference type="SMART" id="SM00028">
    <property type="entry name" value="TPR"/>
    <property type="match status" value="2"/>
</dbReference>
<dbReference type="Pfam" id="PF21038">
    <property type="entry name" value="CEP104_N"/>
    <property type="match status" value="1"/>
</dbReference>
<organism evidence="4 5">
    <name type="scientific">Ostreococcus lucimarinus (strain CCE9901)</name>
    <dbReference type="NCBI Taxonomy" id="436017"/>
    <lineage>
        <taxon>Eukaryota</taxon>
        <taxon>Viridiplantae</taxon>
        <taxon>Chlorophyta</taxon>
        <taxon>Mamiellophyceae</taxon>
        <taxon>Mamiellales</taxon>
        <taxon>Bathycoccaceae</taxon>
        <taxon>Ostreococcus</taxon>
    </lineage>
</organism>
<dbReference type="InterPro" id="IPR019734">
    <property type="entry name" value="TPR_rpt"/>
</dbReference>
<dbReference type="GO" id="GO:0005929">
    <property type="term" value="C:cilium"/>
    <property type="evidence" value="ECO:0007669"/>
    <property type="project" value="TreeGrafter"/>
</dbReference>
<feature type="compositionally biased region" description="Basic and acidic residues" evidence="2">
    <location>
        <begin position="365"/>
        <end position="374"/>
    </location>
</feature>
<dbReference type="PROSITE" id="PS50151">
    <property type="entry name" value="UVR"/>
    <property type="match status" value="1"/>
</dbReference>
<feature type="domain" description="UVR" evidence="3">
    <location>
        <begin position="201"/>
        <end position="236"/>
    </location>
</feature>
<dbReference type="RefSeq" id="XP_001419413.1">
    <property type="nucleotide sequence ID" value="XM_001419376.1"/>
</dbReference>
<dbReference type="GeneID" id="5003170"/>
<dbReference type="InterPro" id="IPR011989">
    <property type="entry name" value="ARM-like"/>
</dbReference>
<accession>A4S1R4</accession>
<gene>
    <name evidence="4" type="ORF">OSTLU_33193</name>
</gene>
<dbReference type="PANTHER" id="PTHR13371">
    <property type="entry name" value="GLYCINE-, GLUTAMATE-, THIENYLCYCLOHEXYLPIPERIDINE-BINDING PROTEIN"/>
    <property type="match status" value="1"/>
</dbReference>
<keyword evidence="5" id="KW-1185">Reference proteome</keyword>
<dbReference type="KEGG" id="olu:OSTLU_33193"/>
<feature type="repeat" description="TPR" evidence="1">
    <location>
        <begin position="788"/>
        <end position="821"/>
    </location>
</feature>
<dbReference type="HOGENOM" id="CLU_375257_0_0_1"/>
<evidence type="ECO:0000313" key="5">
    <source>
        <dbReference type="Proteomes" id="UP000001568"/>
    </source>
</evidence>
<dbReference type="InterPro" id="IPR048739">
    <property type="entry name" value="CEP104_N"/>
</dbReference>
<reference evidence="4 5" key="1">
    <citation type="journal article" date="2007" name="Proc. Natl. Acad. Sci. U.S.A.">
        <title>The tiny eukaryote Ostreococcus provides genomic insights into the paradox of plankton speciation.</title>
        <authorList>
            <person name="Palenik B."/>
            <person name="Grimwood J."/>
            <person name="Aerts A."/>
            <person name="Rouze P."/>
            <person name="Salamov A."/>
            <person name="Putnam N."/>
            <person name="Dupont C."/>
            <person name="Jorgensen R."/>
            <person name="Derelle E."/>
            <person name="Rombauts S."/>
            <person name="Zhou K."/>
            <person name="Otillar R."/>
            <person name="Merchant S.S."/>
            <person name="Podell S."/>
            <person name="Gaasterland T."/>
            <person name="Napoli C."/>
            <person name="Gendler K."/>
            <person name="Manuell A."/>
            <person name="Tai V."/>
            <person name="Vallon O."/>
            <person name="Piganeau G."/>
            <person name="Jancek S."/>
            <person name="Heijde M."/>
            <person name="Jabbari K."/>
            <person name="Bowler C."/>
            <person name="Lohr M."/>
            <person name="Robbens S."/>
            <person name="Werner G."/>
            <person name="Dubchak I."/>
            <person name="Pazour G.J."/>
            <person name="Ren Q."/>
            <person name="Paulsen I."/>
            <person name="Delwiche C."/>
            <person name="Schmutz J."/>
            <person name="Rokhsar D."/>
            <person name="Van de Peer Y."/>
            <person name="Moreau H."/>
            <person name="Grigoriev I.V."/>
        </authorList>
    </citation>
    <scope>NUCLEOTIDE SEQUENCE [LARGE SCALE GENOMIC DNA]</scope>
    <source>
        <strain evidence="4 5">CCE9901</strain>
    </source>
</reference>
<feature type="compositionally biased region" description="Polar residues" evidence="2">
    <location>
        <begin position="711"/>
        <end position="729"/>
    </location>
</feature>
<name>A4S1R4_OSTLU</name>
<dbReference type="Gene3D" id="1.25.40.10">
    <property type="entry name" value="Tetratricopeptide repeat domain"/>
    <property type="match status" value="1"/>
</dbReference>
<feature type="region of interest" description="Disordered" evidence="2">
    <location>
        <begin position="703"/>
        <end position="765"/>
    </location>
</feature>
<dbReference type="Pfam" id="PF13374">
    <property type="entry name" value="TPR_10"/>
    <property type="match status" value="2"/>
</dbReference>
<keyword evidence="1" id="KW-0802">TPR repeat</keyword>
<evidence type="ECO:0000259" key="3">
    <source>
        <dbReference type="PROSITE" id="PS50151"/>
    </source>
</evidence>
<dbReference type="OMA" id="VQGNDYN"/>
<protein>
    <recommendedName>
        <fullName evidence="3">UVR domain-containing protein</fullName>
    </recommendedName>
</protein>
<feature type="region of interest" description="Disordered" evidence="2">
    <location>
        <begin position="428"/>
        <end position="447"/>
    </location>
</feature>
<dbReference type="InterPro" id="IPR016024">
    <property type="entry name" value="ARM-type_fold"/>
</dbReference>
<dbReference type="Pfam" id="PF21040">
    <property type="entry name" value="CEP104-like_TOG"/>
    <property type="match status" value="1"/>
</dbReference>
<dbReference type="SUPFAM" id="SSF48371">
    <property type="entry name" value="ARM repeat"/>
    <property type="match status" value="1"/>
</dbReference>
<dbReference type="InterPro" id="IPR001943">
    <property type="entry name" value="UVR_dom"/>
</dbReference>
<dbReference type="Gramene" id="ABO97706">
    <property type="protein sequence ID" value="ABO97706"/>
    <property type="gene ID" value="OSTLU_33193"/>
</dbReference>
<feature type="region of interest" description="Disordered" evidence="2">
    <location>
        <begin position="340"/>
        <end position="374"/>
    </location>
</feature>
<dbReference type="InterPro" id="IPR052607">
    <property type="entry name" value="CEP104-like"/>
</dbReference>
<dbReference type="eggNOG" id="KOG1840">
    <property type="taxonomic scope" value="Eukaryota"/>
</dbReference>
<dbReference type="Gene3D" id="1.25.10.10">
    <property type="entry name" value="Leucine-rich Repeat Variant"/>
    <property type="match status" value="1"/>
</dbReference>
<dbReference type="OrthoDB" id="66599at2759"/>
<dbReference type="Pfam" id="PF02151">
    <property type="entry name" value="UVR"/>
    <property type="match status" value="1"/>
</dbReference>
<dbReference type="PROSITE" id="PS50005">
    <property type="entry name" value="TPR"/>
    <property type="match status" value="1"/>
</dbReference>
<dbReference type="SUPFAM" id="SSF48452">
    <property type="entry name" value="TPR-like"/>
    <property type="match status" value="1"/>
</dbReference>
<dbReference type="InterPro" id="IPR011990">
    <property type="entry name" value="TPR-like_helical_dom_sf"/>
</dbReference>
<sequence length="885" mass="96549">MPLAHRAPARAPAAGAPSDRALEYTIVDRSSEDANHRAEELHVKHGERARGWYTERNAGFPAYVTARLRRASDLRQLRLLSHESKIAIAAHVHVTTKDGRVKKLGTLRFESNAECGYKARELKTVHVNVKEATEVRLEFPGCHENARNDGRQIGLMALTLIGEVSERDSASEAVTARTPLLGHRVMSAAGDATTEVDALTAEKIREVMVRKEHAVDAEDYDEAKRLRDVIAKLREFGVKVKVLQEEKMRAVDAEDYDEAKRLKIEIDKMRSNGYDDAFTAASSPRSSVRSPSSSAQVTEEVRVLPPLGSPVAAAPSARATFSFDDVPIRSKHADAMRDLTGGKAVEHDENDIERSMSVASSAPKDPPRPKPIEITKSNTFREDDVSAAGMSNDEVPAVAAGRRVPPELEAEAAAFFEQEHEDKVVSATKQSVKSSEEDDLPPLAPLSPSEQVNAAPIIEAFGEDVIVKLFSQAWLHRETALQAINKRLIAAWENADSSAVVGAEPRETFHTLCKTLGDRLFNDKVANVTCAAAITLASAAKAYAEFVSARDVREAVGDSMSLLVDKLGDTNPRLRESIREALHAFASDAPGGVNILANALCKPVQKLNLWRVLTGRLTLLLELVPTYGLDAPEKENSFALEQVMKFATKCFDSANGEARGVAMKVVLACVDIVGSNVRTYLPRTLKSAIKDVIEAAIDENEDPYDIRGRNSGASKSPSKSMWTASSPASTRGGVVFSPSRGRGDDWNQPSPSVPRDDISPEMSASATTLEREITRRIEAHGEDHPDVAAAMNDLATLYSENENFERAQALFERALSIQETTLGAEHPETVQTLTDLAICHLDREDNNLGRPLLQRALELQTNILGPDHPDVDAIRDVLASLDAEL</sequence>
<dbReference type="PANTHER" id="PTHR13371:SF0">
    <property type="entry name" value="CENTROSOMAL PROTEIN OF 104 KDA"/>
    <property type="match status" value="1"/>
</dbReference>
<evidence type="ECO:0000256" key="1">
    <source>
        <dbReference type="PROSITE-ProRule" id="PRU00339"/>
    </source>
</evidence>
<dbReference type="eggNOG" id="KOG4825">
    <property type="taxonomic scope" value="Eukaryota"/>
</dbReference>
<evidence type="ECO:0000256" key="2">
    <source>
        <dbReference type="SAM" id="MobiDB-lite"/>
    </source>
</evidence>
<dbReference type="Proteomes" id="UP000001568">
    <property type="component" value="Chromosome 8"/>
</dbReference>
<evidence type="ECO:0000313" key="4">
    <source>
        <dbReference type="EMBL" id="ABO97706.1"/>
    </source>
</evidence>
<proteinExistence type="predicted"/>
<dbReference type="AlphaFoldDB" id="A4S1R4"/>